<feature type="binding site" description="axial binding residue" evidence="14">
    <location>
        <position position="409"/>
    </location>
    <ligand>
        <name>heme</name>
        <dbReference type="ChEBI" id="CHEBI:30413"/>
    </ligand>
    <ligandPart>
        <name>Fe</name>
        <dbReference type="ChEBI" id="CHEBI:18248"/>
    </ligandPart>
</feature>
<keyword evidence="12 15" id="KW-0503">Monooxygenase</keyword>
<dbReference type="GO" id="GO:0005506">
    <property type="term" value="F:iron ion binding"/>
    <property type="evidence" value="ECO:0007669"/>
    <property type="project" value="InterPro"/>
</dbReference>
<dbReference type="Gene3D" id="1.10.630.10">
    <property type="entry name" value="Cytochrome P450"/>
    <property type="match status" value="1"/>
</dbReference>
<dbReference type="Proteomes" id="UP001107558">
    <property type="component" value="Chromosome 4"/>
</dbReference>
<dbReference type="InterPro" id="IPR036396">
    <property type="entry name" value="Cyt_P450_sf"/>
</dbReference>
<dbReference type="GO" id="GO:0005789">
    <property type="term" value="C:endoplasmic reticulum membrane"/>
    <property type="evidence" value="ECO:0007669"/>
    <property type="project" value="UniProtKB-SubCell"/>
</dbReference>
<dbReference type="GO" id="GO:0004497">
    <property type="term" value="F:monooxygenase activity"/>
    <property type="evidence" value="ECO:0007669"/>
    <property type="project" value="UniProtKB-KW"/>
</dbReference>
<sequence length="464" mass="53641">MKLKTQTFEIRSSPGSVGTVGFKEHSCEFFKRQYDKFKDKAPAFGVFFFMQTSLAITDPELIKEVFVRNFESFHERGFFINEQADPLSAHLFALGGQQWKELRAKLSPTFTSGRMKMMFPLVVKAADRMVEYLMPYADNIEELEVKEVYAEFTTEVISSVAFGLDIPCLGNPDSEFRKVSKTLFEPTKLENIKIMFIFAFPELAKGLNMRFIPKKSADFFMGVIRDTLEYREKNNVERNDFLQLLINIRDTEGMTFNEIAANSFIFFNAGFETSSSVMTFSTYELALNQDIQERLRTEINEVIAKNNGEITYESIMEMKYLDMVFNETLRKYPIVDIQIRKSVKDFAIPNTNLVIPANTGIMIPVYAIHHDEKYYENPDKFDPERFTEEIVRKQLPYTFIPFSEGPRQCIGLRFGTMQAKIGIVKLVKNFKILPCSKTLIPMKYNPPSGFMSPLGGMWLKFEKL</sequence>
<evidence type="ECO:0000256" key="8">
    <source>
        <dbReference type="ARBA" id="ARBA00022824"/>
    </source>
</evidence>
<organism evidence="16 17">
    <name type="scientific">Polypedilum vanderplanki</name>
    <name type="common">Sleeping chironomid midge</name>
    <dbReference type="NCBI Taxonomy" id="319348"/>
    <lineage>
        <taxon>Eukaryota</taxon>
        <taxon>Metazoa</taxon>
        <taxon>Ecdysozoa</taxon>
        <taxon>Arthropoda</taxon>
        <taxon>Hexapoda</taxon>
        <taxon>Insecta</taxon>
        <taxon>Pterygota</taxon>
        <taxon>Neoptera</taxon>
        <taxon>Endopterygota</taxon>
        <taxon>Diptera</taxon>
        <taxon>Nematocera</taxon>
        <taxon>Chironomoidea</taxon>
        <taxon>Chironomidae</taxon>
        <taxon>Chironominae</taxon>
        <taxon>Polypedilum</taxon>
        <taxon>Polypedilum</taxon>
    </lineage>
</organism>
<accession>A0A9J6BBR0</accession>
<dbReference type="PROSITE" id="PS00086">
    <property type="entry name" value="CYTOCHROME_P450"/>
    <property type="match status" value="1"/>
</dbReference>
<evidence type="ECO:0000256" key="15">
    <source>
        <dbReference type="RuleBase" id="RU000461"/>
    </source>
</evidence>
<keyword evidence="8" id="KW-0256">Endoplasmic reticulum</keyword>
<evidence type="ECO:0000256" key="2">
    <source>
        <dbReference type="ARBA" id="ARBA00003690"/>
    </source>
</evidence>
<dbReference type="InterPro" id="IPR017972">
    <property type="entry name" value="Cyt_P450_CS"/>
</dbReference>
<dbReference type="EMBL" id="JADBJN010000004">
    <property type="protein sequence ID" value="KAG5667305.1"/>
    <property type="molecule type" value="Genomic_DNA"/>
</dbReference>
<evidence type="ECO:0000256" key="3">
    <source>
        <dbReference type="ARBA" id="ARBA00004174"/>
    </source>
</evidence>
<dbReference type="PANTHER" id="PTHR24292:SF54">
    <property type="entry name" value="CYP9F3-RELATED"/>
    <property type="match status" value="1"/>
</dbReference>
<evidence type="ECO:0000256" key="5">
    <source>
        <dbReference type="ARBA" id="ARBA00010617"/>
    </source>
</evidence>
<comment type="caution">
    <text evidence="16">The sequence shown here is derived from an EMBL/GenBank/DDBJ whole genome shotgun (WGS) entry which is preliminary data.</text>
</comment>
<comment type="similarity">
    <text evidence="5 15">Belongs to the cytochrome P450 family.</text>
</comment>
<comment type="function">
    <text evidence="2">May be involved in the metabolism of insect hormones and in the breakdown of synthetic insecticides.</text>
</comment>
<dbReference type="AlphaFoldDB" id="A0A9J6BBR0"/>
<dbReference type="InterPro" id="IPR002401">
    <property type="entry name" value="Cyt_P450_E_grp-I"/>
</dbReference>
<dbReference type="GO" id="GO:0016705">
    <property type="term" value="F:oxidoreductase activity, acting on paired donors, with incorporation or reduction of molecular oxygen"/>
    <property type="evidence" value="ECO:0007669"/>
    <property type="project" value="InterPro"/>
</dbReference>
<evidence type="ECO:0000256" key="12">
    <source>
        <dbReference type="ARBA" id="ARBA00023033"/>
    </source>
</evidence>
<evidence type="ECO:0000256" key="13">
    <source>
        <dbReference type="ARBA" id="ARBA00023136"/>
    </source>
</evidence>
<dbReference type="FunFam" id="1.10.630.10:FF:000042">
    <property type="entry name" value="Cytochrome P450"/>
    <property type="match status" value="1"/>
</dbReference>
<dbReference type="OrthoDB" id="2789670at2759"/>
<dbReference type="CDD" id="cd11056">
    <property type="entry name" value="CYP6-like"/>
    <property type="match status" value="1"/>
</dbReference>
<name>A0A9J6BBR0_POLVA</name>
<reference evidence="16" key="1">
    <citation type="submission" date="2021-03" db="EMBL/GenBank/DDBJ databases">
        <title>Chromosome level genome of the anhydrobiotic midge Polypedilum vanderplanki.</title>
        <authorList>
            <person name="Yoshida Y."/>
            <person name="Kikawada T."/>
            <person name="Gusev O."/>
        </authorList>
    </citation>
    <scope>NUCLEOTIDE SEQUENCE</scope>
    <source>
        <strain evidence="16">NIAS01</strain>
        <tissue evidence="16">Whole body or cell culture</tissue>
    </source>
</reference>
<keyword evidence="11 14" id="KW-0408">Iron</keyword>
<evidence type="ECO:0000256" key="1">
    <source>
        <dbReference type="ARBA" id="ARBA00001971"/>
    </source>
</evidence>
<keyword evidence="9" id="KW-0492">Microsome</keyword>
<dbReference type="Pfam" id="PF00067">
    <property type="entry name" value="p450"/>
    <property type="match status" value="1"/>
</dbReference>
<keyword evidence="7 14" id="KW-0479">Metal-binding</keyword>
<dbReference type="SUPFAM" id="SSF48264">
    <property type="entry name" value="Cytochrome P450"/>
    <property type="match status" value="1"/>
</dbReference>
<dbReference type="InterPro" id="IPR001128">
    <property type="entry name" value="Cyt_P450"/>
</dbReference>
<dbReference type="PANTHER" id="PTHR24292">
    <property type="entry name" value="CYTOCHROME P450"/>
    <property type="match status" value="1"/>
</dbReference>
<gene>
    <name evidence="16" type="ORF">PVAND_015291</name>
</gene>
<keyword evidence="6 14" id="KW-0349">Heme</keyword>
<keyword evidence="17" id="KW-1185">Reference proteome</keyword>
<evidence type="ECO:0000313" key="17">
    <source>
        <dbReference type="Proteomes" id="UP001107558"/>
    </source>
</evidence>
<evidence type="ECO:0000256" key="4">
    <source>
        <dbReference type="ARBA" id="ARBA00004406"/>
    </source>
</evidence>
<comment type="subcellular location">
    <subcellularLocation>
        <location evidence="4">Endoplasmic reticulum membrane</location>
        <topology evidence="4">Peripheral membrane protein</topology>
    </subcellularLocation>
    <subcellularLocation>
        <location evidence="3">Microsome membrane</location>
        <topology evidence="3">Peripheral membrane protein</topology>
    </subcellularLocation>
</comment>
<keyword evidence="13" id="KW-0472">Membrane</keyword>
<evidence type="ECO:0000256" key="9">
    <source>
        <dbReference type="ARBA" id="ARBA00022848"/>
    </source>
</evidence>
<dbReference type="InterPro" id="IPR050476">
    <property type="entry name" value="Insect_CytP450_Detox"/>
</dbReference>
<dbReference type="PRINTS" id="PR00385">
    <property type="entry name" value="P450"/>
</dbReference>
<evidence type="ECO:0000256" key="10">
    <source>
        <dbReference type="ARBA" id="ARBA00023002"/>
    </source>
</evidence>
<evidence type="ECO:0000256" key="11">
    <source>
        <dbReference type="ARBA" id="ARBA00023004"/>
    </source>
</evidence>
<evidence type="ECO:0000256" key="6">
    <source>
        <dbReference type="ARBA" id="ARBA00022617"/>
    </source>
</evidence>
<keyword evidence="10 15" id="KW-0560">Oxidoreductase</keyword>
<evidence type="ECO:0008006" key="18">
    <source>
        <dbReference type="Google" id="ProtNLM"/>
    </source>
</evidence>
<evidence type="ECO:0000256" key="14">
    <source>
        <dbReference type="PIRSR" id="PIRSR602401-1"/>
    </source>
</evidence>
<protein>
    <recommendedName>
        <fullName evidence="18">Cytochrome P450</fullName>
    </recommendedName>
</protein>
<comment type="cofactor">
    <cofactor evidence="1 14">
        <name>heme</name>
        <dbReference type="ChEBI" id="CHEBI:30413"/>
    </cofactor>
</comment>
<dbReference type="PRINTS" id="PR00463">
    <property type="entry name" value="EP450I"/>
</dbReference>
<proteinExistence type="inferred from homology"/>
<evidence type="ECO:0000256" key="7">
    <source>
        <dbReference type="ARBA" id="ARBA00022723"/>
    </source>
</evidence>
<dbReference type="GO" id="GO:0020037">
    <property type="term" value="F:heme binding"/>
    <property type="evidence" value="ECO:0007669"/>
    <property type="project" value="InterPro"/>
</dbReference>
<evidence type="ECO:0000313" key="16">
    <source>
        <dbReference type="EMBL" id="KAG5667305.1"/>
    </source>
</evidence>